<name>A0A1I0HAR1_9FIRM</name>
<sequence>MKKIVVLFFLVILAIGHENIIFASFKNQEIEDEAIGQYLQEVFEERVQIWNEFMMKGDKDLQSIKKQLMEYTTEPLLSFDMNAFEDLLKNPTSYEIIRDVSIERCQSIEMEGSNRTYLVEIFWVVEAYEELHREEVEYIVIMEKINDKWLLSDYQLNR</sequence>
<accession>A0A1I0HAR1</accession>
<evidence type="ECO:0008006" key="3">
    <source>
        <dbReference type="Google" id="ProtNLM"/>
    </source>
</evidence>
<evidence type="ECO:0000313" key="2">
    <source>
        <dbReference type="Proteomes" id="UP000199568"/>
    </source>
</evidence>
<dbReference type="Proteomes" id="UP000199568">
    <property type="component" value="Unassembled WGS sequence"/>
</dbReference>
<dbReference type="STRING" id="426128.SAMN05660297_03571"/>
<dbReference type="RefSeq" id="WP_090446998.1">
    <property type="nucleotide sequence ID" value="NZ_FOHU01000037.1"/>
</dbReference>
<dbReference type="AlphaFoldDB" id="A0A1I0HAR1"/>
<organism evidence="1 2">
    <name type="scientific">Natronincola peptidivorans</name>
    <dbReference type="NCBI Taxonomy" id="426128"/>
    <lineage>
        <taxon>Bacteria</taxon>
        <taxon>Bacillati</taxon>
        <taxon>Bacillota</taxon>
        <taxon>Clostridia</taxon>
        <taxon>Peptostreptococcales</taxon>
        <taxon>Natronincolaceae</taxon>
        <taxon>Natronincola</taxon>
    </lineage>
</organism>
<keyword evidence="2" id="KW-1185">Reference proteome</keyword>
<dbReference type="OrthoDB" id="1954751at2"/>
<dbReference type="EMBL" id="FOHU01000037">
    <property type="protein sequence ID" value="SET80716.1"/>
    <property type="molecule type" value="Genomic_DNA"/>
</dbReference>
<reference evidence="1 2" key="1">
    <citation type="submission" date="2016-10" db="EMBL/GenBank/DDBJ databases">
        <authorList>
            <person name="de Groot N.N."/>
        </authorList>
    </citation>
    <scope>NUCLEOTIDE SEQUENCE [LARGE SCALE GENOMIC DNA]</scope>
    <source>
        <strain evidence="1 2">DSM 18979</strain>
    </source>
</reference>
<protein>
    <recommendedName>
        <fullName evidence="3">DUF4829 domain-containing protein</fullName>
    </recommendedName>
</protein>
<proteinExistence type="predicted"/>
<gene>
    <name evidence="1" type="ORF">SAMN05660297_03571</name>
</gene>
<evidence type="ECO:0000313" key="1">
    <source>
        <dbReference type="EMBL" id="SET80716.1"/>
    </source>
</evidence>